<reference evidence="1 2" key="1">
    <citation type="submission" date="2020-08" db="EMBL/GenBank/DDBJ databases">
        <title>Genomic Encyclopedia of Type Strains, Phase III (KMG-III): the genomes of soil and plant-associated and newly described type strains.</title>
        <authorList>
            <person name="Whitman W."/>
        </authorList>
    </citation>
    <scope>NUCLEOTIDE SEQUENCE [LARGE SCALE GENOMIC DNA]</scope>
    <source>
        <strain evidence="1 2">CECT 8840</strain>
    </source>
</reference>
<organism evidence="1 2">
    <name type="scientific">Streptosporangium saharense</name>
    <dbReference type="NCBI Taxonomy" id="1706840"/>
    <lineage>
        <taxon>Bacteria</taxon>
        <taxon>Bacillati</taxon>
        <taxon>Actinomycetota</taxon>
        <taxon>Actinomycetes</taxon>
        <taxon>Streptosporangiales</taxon>
        <taxon>Streptosporangiaceae</taxon>
        <taxon>Streptosporangium</taxon>
    </lineage>
</organism>
<keyword evidence="2" id="KW-1185">Reference proteome</keyword>
<name>A0A7W7VKH3_9ACTN</name>
<comment type="caution">
    <text evidence="1">The sequence shown here is derived from an EMBL/GenBank/DDBJ whole genome shotgun (WGS) entry which is preliminary data.</text>
</comment>
<sequence>MGTGQQRLDEIAAIEFHGKVPAQITAYTVATQLFAHDVARELNHAEAAAESAMTQLKGHPLLLGIDIRARAWRVARHLREAKELAEGISAEAVKFNLQFRQEFLEALQALEQRSAKGKDYKGKVEL</sequence>
<dbReference type="AlphaFoldDB" id="A0A7W7VKH3"/>
<evidence type="ECO:0000313" key="1">
    <source>
        <dbReference type="EMBL" id="MBB4913334.1"/>
    </source>
</evidence>
<dbReference type="RefSeq" id="WP_184712122.1">
    <property type="nucleotide sequence ID" value="NZ_JACHJP010000001.1"/>
</dbReference>
<evidence type="ECO:0000313" key="2">
    <source>
        <dbReference type="Proteomes" id="UP000552644"/>
    </source>
</evidence>
<dbReference type="EMBL" id="JACHJP010000001">
    <property type="protein sequence ID" value="MBB4913334.1"/>
    <property type="molecule type" value="Genomic_DNA"/>
</dbReference>
<protein>
    <submittedName>
        <fullName evidence="1">Uncharacterized protein</fullName>
    </submittedName>
</protein>
<dbReference type="Proteomes" id="UP000552644">
    <property type="component" value="Unassembled WGS sequence"/>
</dbReference>
<proteinExistence type="predicted"/>
<accession>A0A7W7VKH3</accession>
<gene>
    <name evidence="1" type="ORF">FHS44_000406</name>
</gene>